<evidence type="ECO:0000313" key="5">
    <source>
        <dbReference type="EMBL" id="UDL13961.1"/>
    </source>
</evidence>
<dbReference type="GO" id="GO:0003968">
    <property type="term" value="F:RNA-directed RNA polymerase activity"/>
    <property type="evidence" value="ECO:0007669"/>
    <property type="project" value="UniProtKB-KW"/>
</dbReference>
<reference evidence="5" key="1">
    <citation type="submission" date="2021-09" db="EMBL/GenBank/DDBJ databases">
        <authorList>
            <person name="Li N.N."/>
        </authorList>
    </citation>
    <scope>NUCLEOTIDE SEQUENCE</scope>
    <source>
        <strain evidence="5">Novel_10</strain>
    </source>
</reference>
<dbReference type="InterPro" id="IPR049113">
    <property type="entry name" value="PB2_helical"/>
</dbReference>
<keyword evidence="5" id="KW-0808">Transferase</keyword>
<dbReference type="Pfam" id="PF21442">
    <property type="entry name" value="PB2_627-dom"/>
    <property type="match status" value="1"/>
</dbReference>
<evidence type="ECO:0000256" key="1">
    <source>
        <dbReference type="ARBA" id="ARBA00004340"/>
    </source>
</evidence>
<dbReference type="InterPro" id="IPR048838">
    <property type="entry name" value="PB2_627_dom"/>
</dbReference>
<evidence type="ECO:0000259" key="3">
    <source>
        <dbReference type="Pfam" id="PF21442"/>
    </source>
</evidence>
<dbReference type="GO" id="GO:0043657">
    <property type="term" value="C:host cell"/>
    <property type="evidence" value="ECO:0007669"/>
    <property type="project" value="UniProtKB-SubCell"/>
</dbReference>
<evidence type="ECO:0000259" key="4">
    <source>
        <dbReference type="Pfam" id="PF21490"/>
    </source>
</evidence>
<feature type="domain" description="Polymerase basic protein 2 cap-binding" evidence="4">
    <location>
        <begin position="321"/>
        <end position="434"/>
    </location>
</feature>
<dbReference type="Pfam" id="PF20950">
    <property type="entry name" value="Flu_PB2_4th"/>
    <property type="match status" value="1"/>
</dbReference>
<organism evidence="5">
    <name type="scientific">Xiangshan orthomyxo-like virus</name>
    <dbReference type="NCBI Taxonomy" id="2886237"/>
    <lineage>
        <taxon>Viruses</taxon>
        <taxon>Riboviria</taxon>
        <taxon>Orthornavirae</taxon>
        <taxon>Negarnaviricota</taxon>
        <taxon>Polyploviricotina</taxon>
        <taxon>Insthoviricetes</taxon>
        <taxon>Articulavirales</taxon>
        <taxon>Orthomyxoviridae</taxon>
    </lineage>
</organism>
<feature type="domain" description="Polymerase basic protein 2 helical" evidence="2">
    <location>
        <begin position="250"/>
        <end position="314"/>
    </location>
</feature>
<keyword evidence="5" id="KW-0548">Nucleotidyltransferase</keyword>
<accession>A0A8K1P3G4</accession>
<protein>
    <submittedName>
        <fullName evidence="5">RNA-dependent RNA polymerase subunit PB2</fullName>
    </submittedName>
</protein>
<dbReference type="Pfam" id="PF21490">
    <property type="entry name" value="PB2_cap-binding"/>
    <property type="match status" value="1"/>
</dbReference>
<evidence type="ECO:0000259" key="2">
    <source>
        <dbReference type="Pfam" id="PF20950"/>
    </source>
</evidence>
<dbReference type="InterPro" id="IPR048837">
    <property type="entry name" value="PB2_cap-bd"/>
</dbReference>
<comment type="subcellular location">
    <subcellularLocation>
        <location evidence="1">Host cell</location>
    </subcellularLocation>
</comment>
<name>A0A8K1P3G4_9ORTO</name>
<sequence>MEAIRSLINKHKKLKESNRRYSEKLINEYDVFKRYTSSKKDHGPQSRLVYNMRRAWPITIVNSSKIPNQLGKWHLKEGKQDIDDRTKTRATIHAVDYWATFGEECSDDVSKAMISMQLNMVKEFFSLELDDLEFSHNFIIRKPVVVSAPIEDVKMSNVNNTLMGLFAPEVLGSRRTEQIDRRVIDKLKANLGPVIEFRSTPSVVHLARSWITPKVKWLPTSIYTDSSTSEIIHVINSRYHRVNVSTLATSDDNAMERLCGDLVIKAKDSNNPKERLLEYLSSTTINGISMSIILIDYNNEKPYTNICRACCGYSIATATIIRETRFTVIDSESPRVTSKTLWKFGMHSDLSEYTHFKGKAKVFFERMGTNGFFEVENKSIKVVYIQAKPGDSVKNLLYDILYYCASIEPGFDRPFNLYTKPSDRIKNFFIEHEQMPLAFFKEYGITNQGVVSNDLHFEVESRGFLEKVRKIDQPIQPYDQTKHDTFCDVNLNVIKKSPSHNEIVISSNNIKRNDWPLPLGLKVTHPELNGIIVNPLKKFQLIAEMFLNRGEIMERSVLNTINEVNDPSNRAITNILEPGSGQRAAKRKLESIVTQDESWNENPVKRYKAFYYNLIANSPENREASTSYSGIPPFTKLRGVSDTIQQSRKRGLITGDDKHIVILNKKIRLDNEHTAGFAQVGVYSVPQKLVTVDSIDEALNNGLNSFQILSKSRYFVFEKKEYSWSESDNINKVNRAQMAEVNMQQVELSIQDVLGINL</sequence>
<dbReference type="Gene3D" id="3.30.70.3510">
    <property type="match status" value="1"/>
</dbReference>
<proteinExistence type="predicted"/>
<feature type="domain" description="Polymerase basic protein 2 '627'" evidence="3">
    <location>
        <begin position="555"/>
        <end position="664"/>
    </location>
</feature>
<dbReference type="EMBL" id="OK491486">
    <property type="protein sequence ID" value="UDL13961.1"/>
    <property type="molecule type" value="Viral_cRNA"/>
</dbReference>
<keyword evidence="5" id="KW-0696">RNA-directed RNA polymerase</keyword>